<organism evidence="4 5">
    <name type="scientific">Tritrichomonas foetus</name>
    <dbReference type="NCBI Taxonomy" id="1144522"/>
    <lineage>
        <taxon>Eukaryota</taxon>
        <taxon>Metamonada</taxon>
        <taxon>Parabasalia</taxon>
        <taxon>Tritrichomonadida</taxon>
        <taxon>Tritrichomonadidae</taxon>
        <taxon>Tritrichomonas</taxon>
    </lineage>
</organism>
<evidence type="ECO:0000256" key="3">
    <source>
        <dbReference type="PROSITE-ProRule" id="PRU00023"/>
    </source>
</evidence>
<protein>
    <recommendedName>
        <fullName evidence="6">DUF3447 domain-containing protein</fullName>
    </recommendedName>
</protein>
<comment type="caution">
    <text evidence="4">The sequence shown here is derived from an EMBL/GenBank/DDBJ whole genome shotgun (WGS) entry which is preliminary data.</text>
</comment>
<reference evidence="4" key="1">
    <citation type="submission" date="2016-10" db="EMBL/GenBank/DDBJ databases">
        <authorList>
            <person name="Benchimol M."/>
            <person name="Almeida L.G."/>
            <person name="Vasconcelos A.T."/>
            <person name="Perreira-Neves A."/>
            <person name="Rosa I.A."/>
            <person name="Tasca T."/>
            <person name="Bogo M.R."/>
            <person name="de Souza W."/>
        </authorList>
    </citation>
    <scope>NUCLEOTIDE SEQUENCE [LARGE SCALE GENOMIC DNA]</scope>
    <source>
        <strain evidence="4">K</strain>
    </source>
</reference>
<dbReference type="EMBL" id="MLAK01000412">
    <property type="protein sequence ID" value="OHT14187.1"/>
    <property type="molecule type" value="Genomic_DNA"/>
</dbReference>
<accession>A0A1J4KSF1</accession>
<dbReference type="AlphaFoldDB" id="A0A1J4KSF1"/>
<dbReference type="PANTHER" id="PTHR24198:SF165">
    <property type="entry name" value="ANKYRIN REPEAT-CONTAINING PROTEIN-RELATED"/>
    <property type="match status" value="1"/>
</dbReference>
<dbReference type="Pfam" id="PF12796">
    <property type="entry name" value="Ank_2"/>
    <property type="match status" value="3"/>
</dbReference>
<gene>
    <name evidence="4" type="ORF">TRFO_15471</name>
</gene>
<dbReference type="Proteomes" id="UP000179807">
    <property type="component" value="Unassembled WGS sequence"/>
</dbReference>
<name>A0A1J4KSF1_9EUKA</name>
<evidence type="ECO:0000313" key="5">
    <source>
        <dbReference type="Proteomes" id="UP000179807"/>
    </source>
</evidence>
<dbReference type="RefSeq" id="XP_068367323.1">
    <property type="nucleotide sequence ID" value="XM_068498401.1"/>
</dbReference>
<dbReference type="PROSITE" id="PS50088">
    <property type="entry name" value="ANK_REPEAT"/>
    <property type="match status" value="1"/>
</dbReference>
<dbReference type="Pfam" id="PF00023">
    <property type="entry name" value="Ank"/>
    <property type="match status" value="1"/>
</dbReference>
<dbReference type="InterPro" id="IPR036770">
    <property type="entry name" value="Ankyrin_rpt-contain_sf"/>
</dbReference>
<dbReference type="PANTHER" id="PTHR24198">
    <property type="entry name" value="ANKYRIN REPEAT AND PROTEIN KINASE DOMAIN-CONTAINING PROTEIN"/>
    <property type="match status" value="1"/>
</dbReference>
<dbReference type="SMART" id="SM00248">
    <property type="entry name" value="ANK"/>
    <property type="match status" value="10"/>
</dbReference>
<evidence type="ECO:0000256" key="2">
    <source>
        <dbReference type="ARBA" id="ARBA00023043"/>
    </source>
</evidence>
<keyword evidence="5" id="KW-1185">Reference proteome</keyword>
<keyword evidence="2 3" id="KW-0040">ANK repeat</keyword>
<keyword evidence="1" id="KW-0677">Repeat</keyword>
<dbReference type="VEuPathDB" id="TrichDB:TRFO_15471"/>
<sequence>MNSLSPINGEYLNVRKSSQMNHHAYSLIFNQLMNISELSYDAISQYILNNDSYALTQEGIFDFIASLTFLVEYRSLMINLYVKLTKQLIDKISEKRFRRKIAKIIFETFFHYEPKDSIMNQRCYSRAYFLRLLYENGVYSMVEIVNLIHKYWEMKPPNKTPLFSLLVWFSPEIEKVNRTFFENLFKIAQKEFYSRKLPRPFIPFVQNIESLKKNEWQLYKETQKNEDLFFKVIQNDEVDQLNTLFQNSELNPNQKIEDKMFCYHWILQSSPTILQIAAFFGSIKCFSKLFQLNPDFSLKDSKNFDVVDFAGAGGSFEILELLKENGIDIRKSLKMATLFHRKHIIKIYCMEFKVLRETYLVEACQSNHDFFLNTTNLSKIEIDLTIPAKSNSFLLIPPKDYPKQYLHNNLKNNMNNNPNDSINSHCSMVQYVNVSESFLIASEYGNLRFIQWLINNCEFDVNTHDSNGKTAVQIAGENCQSRILKYLITIDKININEVLPISRKSLLHISVLNNTISIAKALIKNSRFNMNMQDNEGSTPLHYACRNVNTIGTHLVLDLSIVKEEFISTPENYIFNYSKIINLEMFQLFLRAHKADFEIYDNYGLTPLHYLARNGRIDFAIELFNQRPEINFRIPSKDLKRTPLHFAAENDRPCFIFYYLQHCPESQKDQDINGQTPLQIACTSGHPECSKLLSDYPEVVNFKDKWDRTALLISAAKGRTGCIRQMAQIENIDLNYKDNYGRTALKIAYDHNHYLSAQLLEIVKAEK</sequence>
<dbReference type="InterPro" id="IPR002110">
    <property type="entry name" value="Ankyrin_rpt"/>
</dbReference>
<evidence type="ECO:0008006" key="6">
    <source>
        <dbReference type="Google" id="ProtNLM"/>
    </source>
</evidence>
<evidence type="ECO:0000256" key="1">
    <source>
        <dbReference type="ARBA" id="ARBA00022737"/>
    </source>
</evidence>
<dbReference type="OrthoDB" id="194358at2759"/>
<dbReference type="GeneID" id="94833105"/>
<evidence type="ECO:0000313" key="4">
    <source>
        <dbReference type="EMBL" id="OHT14187.1"/>
    </source>
</evidence>
<dbReference type="SUPFAM" id="SSF48403">
    <property type="entry name" value="Ankyrin repeat"/>
    <property type="match status" value="2"/>
</dbReference>
<proteinExistence type="predicted"/>
<dbReference type="Gene3D" id="1.25.40.20">
    <property type="entry name" value="Ankyrin repeat-containing domain"/>
    <property type="match status" value="3"/>
</dbReference>
<feature type="repeat" description="ANK" evidence="3">
    <location>
        <begin position="673"/>
        <end position="705"/>
    </location>
</feature>